<dbReference type="EC" id="5.6.2.4" evidence="9"/>
<evidence type="ECO:0000256" key="10">
    <source>
        <dbReference type="ARBA" id="ARBA00034923"/>
    </source>
</evidence>
<sequence length="678" mass="78646">MSLTGLPMKLNAAQMEAVSTIQGPLLVFAGAGSGKTRVITNRIAHMVEGVKIPASKIVALSFTNKSAKEMAERLRKMVPREKLKGITLSTFHSLGLKILKEHITKLGYNETFLLFNGTDQEAFVSDLLKSKRLDPKKVPPKEILRRISYAKNTQVHPKDNGLTEEFDLIAAEVFSMYEDGLKEKNAIDFDDLILLPKRLLAEFPEIAAYYQRKHEYYLVDEFQDTNQLQYEFLSLFRGKSDNLCVVGDDDQSIYAFRGSNVQLILNFEREFPHAKVVRLLENYRSTSLIIQAANSLIQNNKGRKEKTLYSRIPSAERVEYYETADEREEAIFVAGRIQTLLIKNEFKGKEIAILFRTNFQSRPFEEELRNRSIPYKVVGGYNFFDRKEIRDCISYLRYVANPKDDYSLLRIINYPKRGIGPGTMQKLQEEAFTHKLSLYEIFHKMIESPDYLPEVKAKVRQEIYQFVELVDAFKKKFAMSPKLAPVLREMITQIGFEREISLEETEEKVVKARIYNLSELVNMLSFFEEEEGREGKATIFDFLQRLVLLMEDEPKEDEEDRRVQLLTMHQSKGLEYDLVFLVGLEEGILPNSRVIEEEGEVVDEERRLLYVGMTRPRRKLYLTSARTRRKFGEQIESAPSRFLNELSQDAVLFFPMETKDRDTETKNFLEELDKLKVG</sequence>
<feature type="binding site" evidence="12">
    <location>
        <begin position="29"/>
        <end position="36"/>
    </location>
    <ligand>
        <name>ATP</name>
        <dbReference type="ChEBI" id="CHEBI:30616"/>
    </ligand>
</feature>
<evidence type="ECO:0000256" key="5">
    <source>
        <dbReference type="ARBA" id="ARBA00022840"/>
    </source>
</evidence>
<dbReference type="OrthoDB" id="9810135at2"/>
<gene>
    <name evidence="15" type="ORF">EHQ30_17870</name>
</gene>
<dbReference type="SUPFAM" id="SSF52540">
    <property type="entry name" value="P-loop containing nucleoside triphosphate hydrolases"/>
    <property type="match status" value="1"/>
</dbReference>
<dbReference type="GO" id="GO:0005829">
    <property type="term" value="C:cytosol"/>
    <property type="evidence" value="ECO:0007669"/>
    <property type="project" value="TreeGrafter"/>
</dbReference>
<evidence type="ECO:0000313" key="15">
    <source>
        <dbReference type="EMBL" id="TGK92047.1"/>
    </source>
</evidence>
<evidence type="ECO:0000256" key="1">
    <source>
        <dbReference type="ARBA" id="ARBA00009922"/>
    </source>
</evidence>
<dbReference type="GO" id="GO:0016787">
    <property type="term" value="F:hydrolase activity"/>
    <property type="evidence" value="ECO:0007669"/>
    <property type="project" value="UniProtKB-UniRule"/>
</dbReference>
<keyword evidence="6" id="KW-0238">DNA-binding</keyword>
<proteinExistence type="inferred from homology"/>
<evidence type="ECO:0000256" key="7">
    <source>
        <dbReference type="ARBA" id="ARBA00023235"/>
    </source>
</evidence>
<dbReference type="Gene3D" id="1.10.486.10">
    <property type="entry name" value="PCRA, domain 4"/>
    <property type="match status" value="1"/>
</dbReference>
<feature type="domain" description="UvrD-like helicase C-terminal" evidence="14">
    <location>
        <begin position="287"/>
        <end position="573"/>
    </location>
</feature>
<dbReference type="InterPro" id="IPR014016">
    <property type="entry name" value="UvrD-like_ATP-bd"/>
</dbReference>
<dbReference type="InterPro" id="IPR027417">
    <property type="entry name" value="P-loop_NTPase"/>
</dbReference>
<feature type="domain" description="UvrD-like helicase ATP-binding" evidence="13">
    <location>
        <begin position="8"/>
        <end position="286"/>
    </location>
</feature>
<dbReference type="InterPro" id="IPR000212">
    <property type="entry name" value="DNA_helicase_UvrD/REP"/>
</dbReference>
<dbReference type="PROSITE" id="PS51198">
    <property type="entry name" value="UVRD_HELICASE_ATP_BIND"/>
    <property type="match status" value="1"/>
</dbReference>
<keyword evidence="2 12" id="KW-0547">Nucleotide-binding</keyword>
<dbReference type="Gene3D" id="1.10.10.160">
    <property type="match status" value="1"/>
</dbReference>
<keyword evidence="5 12" id="KW-0067">ATP-binding</keyword>
<keyword evidence="16" id="KW-1185">Reference proteome</keyword>
<dbReference type="Gene3D" id="3.40.50.300">
    <property type="entry name" value="P-loop containing nucleotide triphosphate hydrolases"/>
    <property type="match status" value="2"/>
</dbReference>
<dbReference type="Pfam" id="PF13361">
    <property type="entry name" value="UvrD_C"/>
    <property type="match status" value="1"/>
</dbReference>
<evidence type="ECO:0000259" key="14">
    <source>
        <dbReference type="PROSITE" id="PS51217"/>
    </source>
</evidence>
<reference evidence="15" key="1">
    <citation type="journal article" date="2019" name="PLoS Negl. Trop. Dis.">
        <title>Revisiting the worldwide diversity of Leptospira species in the environment.</title>
        <authorList>
            <person name="Vincent A.T."/>
            <person name="Schiettekatte O."/>
            <person name="Bourhy P."/>
            <person name="Veyrier F.J."/>
            <person name="Picardeau M."/>
        </authorList>
    </citation>
    <scope>NUCLEOTIDE SEQUENCE [LARGE SCALE GENOMIC DNA]</scope>
    <source>
        <strain evidence="15">201800277</strain>
    </source>
</reference>
<keyword evidence="3 12" id="KW-0378">Hydrolase</keyword>
<evidence type="ECO:0000256" key="3">
    <source>
        <dbReference type="ARBA" id="ARBA00022801"/>
    </source>
</evidence>
<dbReference type="GO" id="GO:0043138">
    <property type="term" value="F:3'-5' DNA helicase activity"/>
    <property type="evidence" value="ECO:0007669"/>
    <property type="project" value="UniProtKB-EC"/>
</dbReference>
<dbReference type="InterPro" id="IPR013986">
    <property type="entry name" value="DExx_box_DNA_helicase_dom_sf"/>
</dbReference>
<dbReference type="Proteomes" id="UP000297891">
    <property type="component" value="Unassembled WGS sequence"/>
</dbReference>
<organism evidence="15 16">
    <name type="scientific">Leptospira brenneri</name>
    <dbReference type="NCBI Taxonomy" id="2023182"/>
    <lineage>
        <taxon>Bacteria</taxon>
        <taxon>Pseudomonadati</taxon>
        <taxon>Spirochaetota</taxon>
        <taxon>Spirochaetia</taxon>
        <taxon>Leptospirales</taxon>
        <taxon>Leptospiraceae</taxon>
        <taxon>Leptospira</taxon>
    </lineage>
</organism>
<dbReference type="AlphaFoldDB" id="A0A2M9Y298"/>
<dbReference type="EMBL" id="RQFP01000014">
    <property type="protein sequence ID" value="TGK92047.1"/>
    <property type="molecule type" value="Genomic_DNA"/>
</dbReference>
<evidence type="ECO:0000256" key="12">
    <source>
        <dbReference type="PROSITE-ProRule" id="PRU00560"/>
    </source>
</evidence>
<dbReference type="GO" id="GO:0000725">
    <property type="term" value="P:recombinational repair"/>
    <property type="evidence" value="ECO:0007669"/>
    <property type="project" value="TreeGrafter"/>
</dbReference>
<dbReference type="PANTHER" id="PTHR11070">
    <property type="entry name" value="UVRD / RECB / PCRA DNA HELICASE FAMILY MEMBER"/>
    <property type="match status" value="1"/>
</dbReference>
<evidence type="ECO:0000259" key="13">
    <source>
        <dbReference type="PROSITE" id="PS51198"/>
    </source>
</evidence>
<dbReference type="GO" id="GO:0005524">
    <property type="term" value="F:ATP binding"/>
    <property type="evidence" value="ECO:0007669"/>
    <property type="project" value="UniProtKB-UniRule"/>
</dbReference>
<dbReference type="Pfam" id="PF00580">
    <property type="entry name" value="UvrD-helicase"/>
    <property type="match status" value="1"/>
</dbReference>
<evidence type="ECO:0000256" key="6">
    <source>
        <dbReference type="ARBA" id="ARBA00023125"/>
    </source>
</evidence>
<dbReference type="GO" id="GO:0003677">
    <property type="term" value="F:DNA binding"/>
    <property type="evidence" value="ECO:0007669"/>
    <property type="project" value="UniProtKB-KW"/>
</dbReference>
<evidence type="ECO:0000256" key="4">
    <source>
        <dbReference type="ARBA" id="ARBA00022806"/>
    </source>
</evidence>
<dbReference type="PROSITE" id="PS51217">
    <property type="entry name" value="UVRD_HELICASE_CTER"/>
    <property type="match status" value="1"/>
</dbReference>
<evidence type="ECO:0000256" key="8">
    <source>
        <dbReference type="ARBA" id="ARBA00034617"/>
    </source>
</evidence>
<evidence type="ECO:0000256" key="2">
    <source>
        <dbReference type="ARBA" id="ARBA00022741"/>
    </source>
</evidence>
<comment type="caution">
    <text evidence="15">The sequence shown here is derived from an EMBL/GenBank/DDBJ whole genome shotgun (WGS) entry which is preliminary data.</text>
</comment>
<dbReference type="CDD" id="cd17932">
    <property type="entry name" value="DEXQc_UvrD"/>
    <property type="match status" value="1"/>
</dbReference>
<dbReference type="PANTHER" id="PTHR11070:SF2">
    <property type="entry name" value="ATP-DEPENDENT DNA HELICASE SRS2"/>
    <property type="match status" value="1"/>
</dbReference>
<name>A0A2M9Y298_9LEPT</name>
<comment type="catalytic activity">
    <reaction evidence="8">
        <text>Couples ATP hydrolysis with the unwinding of duplex DNA by translocating in the 3'-5' direction.</text>
        <dbReference type="EC" id="5.6.2.4"/>
    </reaction>
</comment>
<dbReference type="GO" id="GO:0033202">
    <property type="term" value="C:DNA helicase complex"/>
    <property type="evidence" value="ECO:0007669"/>
    <property type="project" value="TreeGrafter"/>
</dbReference>
<dbReference type="InterPro" id="IPR014017">
    <property type="entry name" value="DNA_helicase_UvrD-like_C"/>
</dbReference>
<accession>A0A2M9Y298</accession>
<comment type="catalytic activity">
    <reaction evidence="11">
        <text>ATP + H2O = ADP + phosphate + H(+)</text>
        <dbReference type="Rhea" id="RHEA:13065"/>
        <dbReference type="ChEBI" id="CHEBI:15377"/>
        <dbReference type="ChEBI" id="CHEBI:15378"/>
        <dbReference type="ChEBI" id="CHEBI:30616"/>
        <dbReference type="ChEBI" id="CHEBI:43474"/>
        <dbReference type="ChEBI" id="CHEBI:456216"/>
        <dbReference type="EC" id="5.6.2.4"/>
    </reaction>
</comment>
<evidence type="ECO:0000256" key="9">
    <source>
        <dbReference type="ARBA" id="ARBA00034808"/>
    </source>
</evidence>
<keyword evidence="4 12" id="KW-0347">Helicase</keyword>
<comment type="similarity">
    <text evidence="1">Belongs to the helicase family. UvrD subfamily.</text>
</comment>
<protein>
    <recommendedName>
        <fullName evidence="9">DNA 3'-5' helicase</fullName>
        <ecNumber evidence="9">5.6.2.4</ecNumber>
    </recommendedName>
    <alternativeName>
        <fullName evidence="10">DNA 3'-5' helicase II</fullName>
    </alternativeName>
</protein>
<keyword evidence="7" id="KW-0413">Isomerase</keyword>
<evidence type="ECO:0000256" key="11">
    <source>
        <dbReference type="ARBA" id="ARBA00048988"/>
    </source>
</evidence>
<evidence type="ECO:0000313" key="16">
    <source>
        <dbReference type="Proteomes" id="UP000297891"/>
    </source>
</evidence>